<dbReference type="SUPFAM" id="SSF51569">
    <property type="entry name" value="Aldolase"/>
    <property type="match status" value="1"/>
</dbReference>
<dbReference type="InterPro" id="IPR013785">
    <property type="entry name" value="Aldolase_TIM"/>
</dbReference>
<organism evidence="6 7">
    <name type="scientific">Rhodobacter flavimaris</name>
    <dbReference type="NCBI Taxonomy" id="2907145"/>
    <lineage>
        <taxon>Bacteria</taxon>
        <taxon>Pseudomonadati</taxon>
        <taxon>Pseudomonadota</taxon>
        <taxon>Alphaproteobacteria</taxon>
        <taxon>Rhodobacterales</taxon>
        <taxon>Rhodobacter group</taxon>
        <taxon>Rhodobacter</taxon>
    </lineage>
</organism>
<accession>A0ABS8YT84</accession>
<feature type="region of interest" description="Disordered" evidence="4">
    <location>
        <begin position="293"/>
        <end position="312"/>
    </location>
</feature>
<gene>
    <name evidence="6" type="ORF">LZA78_06250</name>
</gene>
<name>A0ABS8YT84_9RHOB</name>
<keyword evidence="3 6" id="KW-0456">Lyase</keyword>
<keyword evidence="2" id="KW-0479">Metal-binding</keyword>
<protein>
    <submittedName>
        <fullName evidence="6">Hydroxymethylglutaryl-CoA lyase</fullName>
    </submittedName>
</protein>
<evidence type="ECO:0000256" key="4">
    <source>
        <dbReference type="SAM" id="MobiDB-lite"/>
    </source>
</evidence>
<dbReference type="EMBL" id="JAJUOS010000003">
    <property type="protein sequence ID" value="MCE5973077.1"/>
    <property type="molecule type" value="Genomic_DNA"/>
</dbReference>
<evidence type="ECO:0000259" key="5">
    <source>
        <dbReference type="PROSITE" id="PS50991"/>
    </source>
</evidence>
<dbReference type="PANTHER" id="PTHR42738">
    <property type="entry name" value="HYDROXYMETHYLGLUTARYL-COA LYASE"/>
    <property type="match status" value="1"/>
</dbReference>
<reference evidence="6 7" key="1">
    <citation type="submission" date="2021-12" db="EMBL/GenBank/DDBJ databases">
        <title>Sinirhodobacter sp. WL0062 is a bacterium isolated from seawater.</title>
        <authorList>
            <person name="Wang L."/>
            <person name="He W."/>
            <person name="Zhang D.-F."/>
        </authorList>
    </citation>
    <scope>NUCLEOTIDE SEQUENCE [LARGE SCALE GENOMIC DNA]</scope>
    <source>
        <strain evidence="6 7">WL0062</strain>
    </source>
</reference>
<comment type="caution">
    <text evidence="6">The sequence shown here is derived from an EMBL/GenBank/DDBJ whole genome shotgun (WGS) entry which is preliminary data.</text>
</comment>
<feature type="domain" description="Pyruvate carboxyltransferase" evidence="5">
    <location>
        <begin position="8"/>
        <end position="276"/>
    </location>
</feature>
<evidence type="ECO:0000313" key="7">
    <source>
        <dbReference type="Proteomes" id="UP001521181"/>
    </source>
</evidence>
<dbReference type="Gene3D" id="3.20.20.70">
    <property type="entry name" value="Aldolase class I"/>
    <property type="match status" value="1"/>
</dbReference>
<dbReference type="InterPro" id="IPR043594">
    <property type="entry name" value="HMGL"/>
</dbReference>
<dbReference type="NCBIfam" id="NF004283">
    <property type="entry name" value="PRK05692.1"/>
    <property type="match status" value="1"/>
</dbReference>
<dbReference type="Proteomes" id="UP001521181">
    <property type="component" value="Unassembled WGS sequence"/>
</dbReference>
<evidence type="ECO:0000256" key="3">
    <source>
        <dbReference type="ARBA" id="ARBA00023239"/>
    </source>
</evidence>
<sequence length="312" mass="33425">MYDLTGEVIVEDEFLRDGLQNEKRLFSVEEKLAFLSALEEAGCRRIQIGSFVHPEWVPTMANTDELFARITRKPGVIYTALILNKAGLDRALAVDVRHLSISVSASETHSRKNTNRGVDEGRARIAPVIEKALSEGVAVRAGIQSALGCGFEGAINPSVVLDIARQWSDIGAQEINLADTAGLANPRQVFDLCRRVRDVIDPACALSLHLHDTRGMGIANMVAGLQAGVRIFDAALGGLGGCPFVPKATGNIATEDVAFALGEMGLETGIDWRALKPAIARAEDILGRRLPGRMGHINQPGDPANEEKGACA</sequence>
<dbReference type="GO" id="GO:0016829">
    <property type="term" value="F:lyase activity"/>
    <property type="evidence" value="ECO:0007669"/>
    <property type="project" value="UniProtKB-KW"/>
</dbReference>
<dbReference type="PANTHER" id="PTHR42738:SF7">
    <property type="entry name" value="HYDROXYMETHYLGLUTARYL-COA LYASE"/>
    <property type="match status" value="1"/>
</dbReference>
<proteinExistence type="inferred from homology"/>
<dbReference type="CDD" id="cd07938">
    <property type="entry name" value="DRE_TIM_HMGL"/>
    <property type="match status" value="1"/>
</dbReference>
<comment type="similarity">
    <text evidence="1">Belongs to the HMG-CoA lyase family.</text>
</comment>
<evidence type="ECO:0000313" key="6">
    <source>
        <dbReference type="EMBL" id="MCE5973077.1"/>
    </source>
</evidence>
<dbReference type="PROSITE" id="PS50991">
    <property type="entry name" value="PYR_CT"/>
    <property type="match status" value="1"/>
</dbReference>
<dbReference type="InterPro" id="IPR000891">
    <property type="entry name" value="PYR_CT"/>
</dbReference>
<keyword evidence="7" id="KW-1185">Reference proteome</keyword>
<dbReference type="RefSeq" id="WP_233676071.1">
    <property type="nucleotide sequence ID" value="NZ_JAJUOS010000003.1"/>
</dbReference>
<evidence type="ECO:0000256" key="2">
    <source>
        <dbReference type="ARBA" id="ARBA00022723"/>
    </source>
</evidence>
<evidence type="ECO:0000256" key="1">
    <source>
        <dbReference type="ARBA" id="ARBA00009405"/>
    </source>
</evidence>
<dbReference type="Pfam" id="PF00682">
    <property type="entry name" value="HMGL-like"/>
    <property type="match status" value="1"/>
</dbReference>